<keyword evidence="4" id="KW-1185">Reference proteome</keyword>
<dbReference type="InterPro" id="IPR021102">
    <property type="entry name" value="PNGase_A"/>
</dbReference>
<reference evidence="3 4" key="1">
    <citation type="journal article" date="2022" name="Nat. Plants">
        <title>Genomes of leafy and leafless Platanthera orchids illuminate the evolution of mycoheterotrophy.</title>
        <authorList>
            <person name="Li M.H."/>
            <person name="Liu K.W."/>
            <person name="Li Z."/>
            <person name="Lu H.C."/>
            <person name="Ye Q.L."/>
            <person name="Zhang D."/>
            <person name="Wang J.Y."/>
            <person name="Li Y.F."/>
            <person name="Zhong Z.M."/>
            <person name="Liu X."/>
            <person name="Yu X."/>
            <person name="Liu D.K."/>
            <person name="Tu X.D."/>
            <person name="Liu B."/>
            <person name="Hao Y."/>
            <person name="Liao X.Y."/>
            <person name="Jiang Y.T."/>
            <person name="Sun W.H."/>
            <person name="Chen J."/>
            <person name="Chen Y.Q."/>
            <person name="Ai Y."/>
            <person name="Zhai J.W."/>
            <person name="Wu S.S."/>
            <person name="Zhou Z."/>
            <person name="Hsiao Y.Y."/>
            <person name="Wu W.L."/>
            <person name="Chen Y.Y."/>
            <person name="Lin Y.F."/>
            <person name="Hsu J.L."/>
            <person name="Li C.Y."/>
            <person name="Wang Z.W."/>
            <person name="Zhao X."/>
            <person name="Zhong W.Y."/>
            <person name="Ma X.K."/>
            <person name="Ma L."/>
            <person name="Huang J."/>
            <person name="Chen G.Z."/>
            <person name="Huang M.Z."/>
            <person name="Huang L."/>
            <person name="Peng D.H."/>
            <person name="Luo Y.B."/>
            <person name="Zou S.Q."/>
            <person name="Chen S.P."/>
            <person name="Lan S."/>
            <person name="Tsai W.C."/>
            <person name="Van de Peer Y."/>
            <person name="Liu Z.J."/>
        </authorList>
    </citation>
    <scope>NUCLEOTIDE SEQUENCE [LARGE SCALE GENOMIC DNA]</scope>
    <source>
        <strain evidence="3">Lor287</strain>
    </source>
</reference>
<dbReference type="Pfam" id="PF12222">
    <property type="entry name" value="PNGaseA"/>
    <property type="match status" value="1"/>
</dbReference>
<organism evidence="3 4">
    <name type="scientific">Platanthera zijinensis</name>
    <dbReference type="NCBI Taxonomy" id="2320716"/>
    <lineage>
        <taxon>Eukaryota</taxon>
        <taxon>Viridiplantae</taxon>
        <taxon>Streptophyta</taxon>
        <taxon>Embryophyta</taxon>
        <taxon>Tracheophyta</taxon>
        <taxon>Spermatophyta</taxon>
        <taxon>Magnoliopsida</taxon>
        <taxon>Liliopsida</taxon>
        <taxon>Asparagales</taxon>
        <taxon>Orchidaceae</taxon>
        <taxon>Orchidoideae</taxon>
        <taxon>Orchideae</taxon>
        <taxon>Orchidinae</taxon>
        <taxon>Platanthera</taxon>
    </lineage>
</organism>
<dbReference type="PANTHER" id="PTHR31104">
    <property type="entry name" value="PEPTIDE-N4-(N-ACETYL-BETA-GLUCOSAMINYL)ASPARAGINE AMIDASE A PROTEIN"/>
    <property type="match status" value="1"/>
</dbReference>
<evidence type="ECO:0000256" key="1">
    <source>
        <dbReference type="SAM" id="SignalP"/>
    </source>
</evidence>
<accession>A0AAP0B4C4</accession>
<evidence type="ECO:0000259" key="2">
    <source>
        <dbReference type="Pfam" id="PF12222"/>
    </source>
</evidence>
<name>A0AAP0B4C4_9ASPA</name>
<dbReference type="EMBL" id="JBBWWQ010000015">
    <property type="protein sequence ID" value="KAK8928232.1"/>
    <property type="molecule type" value="Genomic_DNA"/>
</dbReference>
<dbReference type="Proteomes" id="UP001418222">
    <property type="component" value="Unassembled WGS sequence"/>
</dbReference>
<gene>
    <name evidence="3" type="ORF">KSP39_PZI017509</name>
</gene>
<feature type="domain" description="Peptide N-acetyl-beta-D-glucosaminyl asparaginase amidase A N-terminal" evidence="2">
    <location>
        <begin position="59"/>
        <end position="390"/>
    </location>
</feature>
<dbReference type="Pfam" id="PF25156">
    <property type="entry name" value="PNGase_A_C"/>
    <property type="match status" value="1"/>
</dbReference>
<keyword evidence="1" id="KW-0732">Signal</keyword>
<protein>
    <recommendedName>
        <fullName evidence="2">Peptide N-acetyl-beta-D-glucosaminyl asparaginase amidase A N-terminal domain-containing protein</fullName>
    </recommendedName>
</protein>
<proteinExistence type="predicted"/>
<feature type="chain" id="PRO_5043007558" description="Peptide N-acetyl-beta-D-glucosaminyl asparaginase amidase A N-terminal domain-containing protein" evidence="1">
    <location>
        <begin position="24"/>
        <end position="588"/>
    </location>
</feature>
<feature type="signal peptide" evidence="1">
    <location>
        <begin position="1"/>
        <end position="23"/>
    </location>
</feature>
<evidence type="ECO:0000313" key="4">
    <source>
        <dbReference type="Proteomes" id="UP001418222"/>
    </source>
</evidence>
<dbReference type="AlphaFoldDB" id="A0AAP0B4C4"/>
<sequence>MSRSTAVLFLLLLPLILFFPYYASPFPDRFLLPALPPSIEPQQYLDPTLPPFLPPTAISFCSISALNHSFANTYGLPPATANFLLPASCPPPWSRVVLDLSVSCHGDQYDRIAAIWIDGAEILRTSTAEPTASGVFWTVRKDITRYSSILRRPGGVNLSMMMENIVDEVYTGIYKTNVSLEFYPDSDEDDDDDESDLDDEQVKLIPLLDDPADVILPVSSQNSSSGFWFRIQNQSESHFSRIKIPQNTFRAVLEVYHSFHSNDEFWYSNPPDAYIKENNLTTERGNGAFREIFATIDGRFAGVILPFPVIFAGGINPLFWSPVVAIGAFDLPSYNLDLSPFLELLLDGEYHSIGFGVTDGISFCLVDANLHLWLDSYSETVTAKLVRYESPPLSVARTNKFLHLNGTFKIDAERKIHFSGWLNSSMGNLTTDVNQKVKFKSSVEFQNDGNYKAVHLKSKFKTEVKIKNSEDVILSRFSHKFKYPLMVLTETLPGMNNTYKLTTNLTHTLYEGAAFFMLEKLITSKILSDKQEASGWMEVQDHSVLSGSARSQQVYQYLDGEKCYKRDLKAEDGMLLDDSVSNACSLAF</sequence>
<comment type="caution">
    <text evidence="3">The sequence shown here is derived from an EMBL/GenBank/DDBJ whole genome shotgun (WGS) entry which is preliminary data.</text>
</comment>
<dbReference type="InterPro" id="IPR056948">
    <property type="entry name" value="PNGaseA_N"/>
</dbReference>
<evidence type="ECO:0000313" key="3">
    <source>
        <dbReference type="EMBL" id="KAK8928232.1"/>
    </source>
</evidence>